<dbReference type="Proteomes" id="UP000217265">
    <property type="component" value="Chromosome"/>
</dbReference>
<sequence>MIVNLEKFVTEERVQWEKLEAILNKLAADHWYALTLEEARELERLYQRASADLARLATFSAEPEARHYLEGLVARGYAEVHGGKSESTRFRPWTWLAQTLPQTFRRRAKAFTFSLMVTMIGVIFGGLAVAFDQEAKEVIMPFGHLLGDPSERVAKEEAADAGQLDGRKASFSGELMTHNTKVTLTAASLGMSWGVGTLVIIFYNGVILGAVAVDYVLAGEIVFLLGWLLPHGIIEIPAILVGGQAGFVLAGALLGRGQNLRMAGRLRAVMPDVVTLCFGAAVMLVWAGIVEAFLSQYHEPVIPYWVKIAFGVIEGAGLLWYLRRAGRKTETTEARA</sequence>
<feature type="transmembrane region" description="Helical" evidence="1">
    <location>
        <begin position="266"/>
        <end position="289"/>
    </location>
</feature>
<feature type="transmembrane region" description="Helical" evidence="1">
    <location>
        <begin position="236"/>
        <end position="254"/>
    </location>
</feature>
<evidence type="ECO:0008006" key="4">
    <source>
        <dbReference type="Google" id="ProtNLM"/>
    </source>
</evidence>
<feature type="transmembrane region" description="Helical" evidence="1">
    <location>
        <begin position="210"/>
        <end position="230"/>
    </location>
</feature>
<feature type="transmembrane region" description="Helical" evidence="1">
    <location>
        <begin position="110"/>
        <end position="131"/>
    </location>
</feature>
<gene>
    <name evidence="2" type="ORF">CMV30_04365</name>
</gene>
<organism evidence="2 3">
    <name type="scientific">Nibricoccus aquaticus</name>
    <dbReference type="NCBI Taxonomy" id="2576891"/>
    <lineage>
        <taxon>Bacteria</taxon>
        <taxon>Pseudomonadati</taxon>
        <taxon>Verrucomicrobiota</taxon>
        <taxon>Opitutia</taxon>
        <taxon>Opitutales</taxon>
        <taxon>Opitutaceae</taxon>
        <taxon>Nibricoccus</taxon>
    </lineage>
</organism>
<proteinExistence type="predicted"/>
<keyword evidence="1" id="KW-1133">Transmembrane helix</keyword>
<dbReference type="OrthoDB" id="9800053at2"/>
<protein>
    <recommendedName>
        <fullName evidence="4">Stage II sporulation protein M</fullName>
    </recommendedName>
</protein>
<dbReference type="EMBL" id="CP023344">
    <property type="protein sequence ID" value="ATC63248.1"/>
    <property type="molecule type" value="Genomic_DNA"/>
</dbReference>
<dbReference type="PANTHER" id="PTHR35337:SF1">
    <property type="entry name" value="SLR1478 PROTEIN"/>
    <property type="match status" value="1"/>
</dbReference>
<evidence type="ECO:0000313" key="3">
    <source>
        <dbReference type="Proteomes" id="UP000217265"/>
    </source>
</evidence>
<dbReference type="PANTHER" id="PTHR35337">
    <property type="entry name" value="SLR1478 PROTEIN"/>
    <property type="match status" value="1"/>
</dbReference>
<reference evidence="2 3" key="1">
    <citation type="submission" date="2017-09" db="EMBL/GenBank/DDBJ databases">
        <title>Complete genome sequence of Verrucomicrobial strain HZ-65, isolated from freshwater.</title>
        <authorList>
            <person name="Choi A."/>
        </authorList>
    </citation>
    <scope>NUCLEOTIDE SEQUENCE [LARGE SCALE GENOMIC DNA]</scope>
    <source>
        <strain evidence="2 3">HZ-65</strain>
    </source>
</reference>
<dbReference type="KEGG" id="vbh:CMV30_04365"/>
<feature type="transmembrane region" description="Helical" evidence="1">
    <location>
        <begin position="301"/>
        <end position="322"/>
    </location>
</feature>
<dbReference type="RefSeq" id="WP_096054880.1">
    <property type="nucleotide sequence ID" value="NZ_CP023344.1"/>
</dbReference>
<dbReference type="InterPro" id="IPR002798">
    <property type="entry name" value="SpoIIM-like"/>
</dbReference>
<dbReference type="AlphaFoldDB" id="A0A290QD37"/>
<keyword evidence="1" id="KW-0812">Transmembrane</keyword>
<dbReference type="Pfam" id="PF01944">
    <property type="entry name" value="SpoIIM"/>
    <property type="match status" value="1"/>
</dbReference>
<keyword evidence="1" id="KW-0472">Membrane</keyword>
<keyword evidence="3" id="KW-1185">Reference proteome</keyword>
<name>A0A290QD37_9BACT</name>
<evidence type="ECO:0000256" key="1">
    <source>
        <dbReference type="SAM" id="Phobius"/>
    </source>
</evidence>
<accession>A0A290QD37</accession>
<evidence type="ECO:0000313" key="2">
    <source>
        <dbReference type="EMBL" id="ATC63248.1"/>
    </source>
</evidence>
<feature type="transmembrane region" description="Helical" evidence="1">
    <location>
        <begin position="182"/>
        <end position="203"/>
    </location>
</feature>